<evidence type="ECO:0000313" key="1">
    <source>
        <dbReference type="EMBL" id="CEL60234.1"/>
    </source>
</evidence>
<proteinExistence type="predicted"/>
<accession>A0A0B7FTN0</accession>
<sequence>MCFAGDPVRFVSGPLPLDASISASTSLTAGRQLYMFGERCSGDPKSGVQYASFTTINIPFEGYYCNSMI</sequence>
<organism evidence="1 2">
    <name type="scientific">Thanatephorus cucumeris (strain AG1-IB / isolate 7/3/14)</name>
    <name type="common">Lettuce bottom rot fungus</name>
    <name type="synonym">Rhizoctonia solani</name>
    <dbReference type="NCBI Taxonomy" id="1108050"/>
    <lineage>
        <taxon>Eukaryota</taxon>
        <taxon>Fungi</taxon>
        <taxon>Dikarya</taxon>
        <taxon>Basidiomycota</taxon>
        <taxon>Agaricomycotina</taxon>
        <taxon>Agaricomycetes</taxon>
        <taxon>Cantharellales</taxon>
        <taxon>Ceratobasidiaceae</taxon>
        <taxon>Rhizoctonia</taxon>
        <taxon>Rhizoctonia solani AG-1</taxon>
    </lineage>
</organism>
<protein>
    <submittedName>
        <fullName evidence="1">Uncharacterized protein</fullName>
    </submittedName>
</protein>
<keyword evidence="2" id="KW-1185">Reference proteome</keyword>
<gene>
    <name evidence="1" type="ORF">RSOLAG1IB_12322</name>
</gene>
<dbReference type="Proteomes" id="UP000059188">
    <property type="component" value="Unassembled WGS sequence"/>
</dbReference>
<dbReference type="AlphaFoldDB" id="A0A0B7FTN0"/>
<reference evidence="1 2" key="1">
    <citation type="submission" date="2014-11" db="EMBL/GenBank/DDBJ databases">
        <authorList>
            <person name="Wibberg Daniel"/>
        </authorList>
    </citation>
    <scope>NUCLEOTIDE SEQUENCE [LARGE SCALE GENOMIC DNA]</scope>
    <source>
        <strain evidence="1">Rhizoctonia solani AG1-IB 7/3/14</strain>
    </source>
</reference>
<evidence type="ECO:0000313" key="2">
    <source>
        <dbReference type="Proteomes" id="UP000059188"/>
    </source>
</evidence>
<dbReference type="EMBL" id="LN679540">
    <property type="protein sequence ID" value="CEL60234.1"/>
    <property type="molecule type" value="Genomic_DNA"/>
</dbReference>
<name>A0A0B7FTN0_THACB</name>